<reference evidence="1" key="1">
    <citation type="submission" date="2020-10" db="EMBL/GenBank/DDBJ databases">
        <authorList>
            <person name="Gilroy R."/>
        </authorList>
    </citation>
    <scope>NUCLEOTIDE SEQUENCE</scope>
    <source>
        <strain evidence="1">B1-15692</strain>
    </source>
</reference>
<dbReference type="Proteomes" id="UP000823660">
    <property type="component" value="Unassembled WGS sequence"/>
</dbReference>
<protein>
    <submittedName>
        <fullName evidence="1">Uncharacterized protein</fullName>
    </submittedName>
</protein>
<gene>
    <name evidence="1" type="ORF">IAB99_05915</name>
</gene>
<dbReference type="AlphaFoldDB" id="A0A9D9I7R5"/>
<organism evidence="1 2">
    <name type="scientific">Candidatus Cryptobacteroides faecipullorum</name>
    <dbReference type="NCBI Taxonomy" id="2840764"/>
    <lineage>
        <taxon>Bacteria</taxon>
        <taxon>Pseudomonadati</taxon>
        <taxon>Bacteroidota</taxon>
        <taxon>Bacteroidia</taxon>
        <taxon>Bacteroidales</taxon>
        <taxon>Candidatus Cryptobacteroides</taxon>
    </lineage>
</organism>
<name>A0A9D9I7R5_9BACT</name>
<evidence type="ECO:0000313" key="1">
    <source>
        <dbReference type="EMBL" id="MBO8467280.1"/>
    </source>
</evidence>
<proteinExistence type="predicted"/>
<dbReference type="EMBL" id="JADIMH010000032">
    <property type="protein sequence ID" value="MBO8467280.1"/>
    <property type="molecule type" value="Genomic_DNA"/>
</dbReference>
<comment type="caution">
    <text evidence="1">The sequence shown here is derived from an EMBL/GenBank/DDBJ whole genome shotgun (WGS) entry which is preliminary data.</text>
</comment>
<evidence type="ECO:0000313" key="2">
    <source>
        <dbReference type="Proteomes" id="UP000823660"/>
    </source>
</evidence>
<dbReference type="PROSITE" id="PS51257">
    <property type="entry name" value="PROKAR_LIPOPROTEIN"/>
    <property type="match status" value="1"/>
</dbReference>
<reference evidence="1" key="2">
    <citation type="journal article" date="2021" name="PeerJ">
        <title>Extensive microbial diversity within the chicken gut microbiome revealed by metagenomics and culture.</title>
        <authorList>
            <person name="Gilroy R."/>
            <person name="Ravi A."/>
            <person name="Getino M."/>
            <person name="Pursley I."/>
            <person name="Horton D.L."/>
            <person name="Alikhan N.F."/>
            <person name="Baker D."/>
            <person name="Gharbi K."/>
            <person name="Hall N."/>
            <person name="Watson M."/>
            <person name="Adriaenssens E.M."/>
            <person name="Foster-Nyarko E."/>
            <person name="Jarju S."/>
            <person name="Secka A."/>
            <person name="Antonio M."/>
            <person name="Oren A."/>
            <person name="Chaudhuri R.R."/>
            <person name="La Ragione R."/>
            <person name="Hildebrand F."/>
            <person name="Pallen M.J."/>
        </authorList>
    </citation>
    <scope>NUCLEOTIDE SEQUENCE</scope>
    <source>
        <strain evidence="1">B1-15692</strain>
    </source>
</reference>
<sequence>MKKCLILIACGILAAGCIRSPKNTDVKGTVLDASMNTVMILTEKNDTLSFSTLNADRTGLNGLLIGDTVEISYAGKYAPGMSAVKISDDKK</sequence>
<accession>A0A9D9I7R5</accession>